<dbReference type="GO" id="GO:0006357">
    <property type="term" value="P:regulation of transcription by RNA polymerase II"/>
    <property type="evidence" value="ECO:0007669"/>
    <property type="project" value="TreeGrafter"/>
</dbReference>
<name>A0A914ABP8_PATMI</name>
<accession>A0A914ABP8</accession>
<keyword evidence="9" id="KW-0539">Nucleus</keyword>
<keyword evidence="14" id="KW-1185">Reference proteome</keyword>
<evidence type="ECO:0000313" key="13">
    <source>
        <dbReference type="EnsemblMetazoa" id="XP_038060779.1"/>
    </source>
</evidence>
<keyword evidence="4 10" id="KW-0863">Zinc-finger</keyword>
<dbReference type="RefSeq" id="XP_038060779.1">
    <property type="nucleotide sequence ID" value="XM_038204851.1"/>
</dbReference>
<dbReference type="InterPro" id="IPR050589">
    <property type="entry name" value="Ikaros_C2H2-ZF"/>
</dbReference>
<keyword evidence="7" id="KW-0238">DNA-binding</keyword>
<evidence type="ECO:0000256" key="1">
    <source>
        <dbReference type="ARBA" id="ARBA00004123"/>
    </source>
</evidence>
<feature type="compositionally biased region" description="Basic residues" evidence="11">
    <location>
        <begin position="973"/>
        <end position="988"/>
    </location>
</feature>
<dbReference type="PROSITE" id="PS00028">
    <property type="entry name" value="ZINC_FINGER_C2H2_1"/>
    <property type="match status" value="14"/>
</dbReference>
<evidence type="ECO:0000256" key="10">
    <source>
        <dbReference type="PROSITE-ProRule" id="PRU00042"/>
    </source>
</evidence>
<keyword evidence="2" id="KW-0479">Metal-binding</keyword>
<evidence type="ECO:0000256" key="8">
    <source>
        <dbReference type="ARBA" id="ARBA00023163"/>
    </source>
</evidence>
<dbReference type="OMA" id="MHRDERP"/>
<dbReference type="PANTHER" id="PTHR24404:SF114">
    <property type="entry name" value="KLUMPFUSS, ISOFORM B-RELATED"/>
    <property type="match status" value="1"/>
</dbReference>
<dbReference type="Pfam" id="PF13894">
    <property type="entry name" value="zf-C2H2_4"/>
    <property type="match status" value="1"/>
</dbReference>
<dbReference type="PANTHER" id="PTHR24404">
    <property type="entry name" value="ZINC FINGER PROTEIN"/>
    <property type="match status" value="1"/>
</dbReference>
<comment type="subcellular location">
    <subcellularLocation>
        <location evidence="1">Nucleus</location>
    </subcellularLocation>
</comment>
<sequence>MHGNQTCIYIIPAFCKEIFHPGQNLFSEAFVIMDDPDFSVSLVKIESTSQDEETKESEIPNNSNLIGSSKDCHTLWDTLRQQGQLFKVLDTLTSKMARLVGRIQNQTASEEDSVTVVELLSQLGIMFVDTETKEDGSKEKRFTFVTDAESSLPRQPLTAPQSTDKPQPILLLNSNATETGVESDEDHPDPFEPLDEPDDTMGDIPDAELPAFICEWCREDQGTPFMLDLHLLQNCKVLTHFKDYSMSCPRCKRGFRQLLRLQTHLLVEHGLESTEVLEILHELEEKVNKQRVADEKGEASQSSDESDVSSESEATEKPTKLQMVCEVCQEKLGTRIDLRSHLMGVHAFSRQKAVNSVYKSVKTAQIPSPSKPKSHAPKTHAKELGYFFKCTECDKSFKDRTKLVKHLKSVHFITQFKALKEGNRQYKELNSTFACDLCPRKYCNRYLLNKHFFEAHQLSKGQARLKSSEMYPHASSVEKPVRKLTVRPSPSMRSRKARELKSKNEDTDDEAIGSDKQPQRSPRSAHKRGRGRPRKSRRLARKGIKADEIIEDGEDEQENHGNSMVDDEGNHGNVDKENSISDLDQEAERDDNDEDFVPSELEDKTSSSEKQAKKKSQRKASRVSDDEEYVLQDSESETAKKKVEPKLTTQPDSVMVENENEEKGDEHADGEEPNESEKPPKKKGKRGRRPNVEGKHKCPHCDKSFLHLNYAKLHISTVHKEKPAYQCSTCQKPFYFKTTFIRHLNCHMNEEMGINFTCEVCGKCFKDNHSLITHRKIHIKDLPFKCEFCDKSFFHQSLLLRHRNLHTKETEYKCKHCDRVFYRKGGLTYHMASIHDNKRDHICANCGLGFASKSALVAHGHTHSTVRTFQCDICGTQVKTKGNLKEHMRCVHTEERAYKCEICQKAFNRSHRLTLHMMMHRDERPHKCHLCDKGFRTRTNLRVHIKWHQDQRDFQCEQCGKTFLIPGNLDRHMKTHRSGKTHRKKSTKKPAAETVPQTTDQTQLATHMEVPPSQPVENQYQTVQNLVSGAGFESDLPTLASIAQHLSTMNIPVFQASNTAGQTSIPVAINRDENTCTLLPGSVISGEASAALAAFSHAQQQLQGPATGPPVVTQSVQGNFEQIELTL</sequence>
<feature type="domain" description="C2H2-type" evidence="12">
    <location>
        <begin position="725"/>
        <end position="752"/>
    </location>
</feature>
<dbReference type="Pfam" id="PF00096">
    <property type="entry name" value="zf-C2H2"/>
    <property type="match status" value="7"/>
</dbReference>
<evidence type="ECO:0000256" key="5">
    <source>
        <dbReference type="ARBA" id="ARBA00022833"/>
    </source>
</evidence>
<feature type="domain" description="C2H2-type" evidence="12">
    <location>
        <begin position="926"/>
        <end position="953"/>
    </location>
</feature>
<proteinExistence type="predicted"/>
<dbReference type="Gene3D" id="3.30.160.60">
    <property type="entry name" value="Classic Zinc Finger"/>
    <property type="match status" value="9"/>
</dbReference>
<feature type="compositionally biased region" description="Acidic residues" evidence="11">
    <location>
        <begin position="658"/>
        <end position="674"/>
    </location>
</feature>
<dbReference type="FunFam" id="3.30.160.60:FF:000446">
    <property type="entry name" value="Zinc finger protein"/>
    <property type="match status" value="1"/>
</dbReference>
<dbReference type="OrthoDB" id="3565419at2759"/>
<dbReference type="GO" id="GO:0005634">
    <property type="term" value="C:nucleus"/>
    <property type="evidence" value="ECO:0007669"/>
    <property type="project" value="UniProtKB-SubCell"/>
</dbReference>
<feature type="compositionally biased region" description="Acidic residues" evidence="11">
    <location>
        <begin position="583"/>
        <end position="597"/>
    </location>
</feature>
<feature type="domain" description="C2H2-type" evidence="12">
    <location>
        <begin position="954"/>
        <end position="981"/>
    </location>
</feature>
<feature type="domain" description="C2H2-type" evidence="12">
    <location>
        <begin position="812"/>
        <end position="840"/>
    </location>
</feature>
<feature type="compositionally biased region" description="Acidic residues" evidence="11">
    <location>
        <begin position="181"/>
        <end position="201"/>
    </location>
</feature>
<dbReference type="GO" id="GO:0008270">
    <property type="term" value="F:zinc ion binding"/>
    <property type="evidence" value="ECO:0007669"/>
    <property type="project" value="UniProtKB-KW"/>
</dbReference>
<feature type="region of interest" description="Disordered" evidence="11">
    <location>
        <begin position="971"/>
        <end position="998"/>
    </location>
</feature>
<evidence type="ECO:0000256" key="3">
    <source>
        <dbReference type="ARBA" id="ARBA00022737"/>
    </source>
</evidence>
<dbReference type="FunFam" id="3.30.160.60:FF:000110">
    <property type="entry name" value="Zinc finger protein-like"/>
    <property type="match status" value="1"/>
</dbReference>
<dbReference type="SMART" id="SM00355">
    <property type="entry name" value="ZnF_C2H2"/>
    <property type="match status" value="14"/>
</dbReference>
<dbReference type="InterPro" id="IPR036236">
    <property type="entry name" value="Znf_C2H2_sf"/>
</dbReference>
<feature type="compositionally biased region" description="Polar residues" evidence="11">
    <location>
        <begin position="148"/>
        <end position="165"/>
    </location>
</feature>
<evidence type="ECO:0000259" key="12">
    <source>
        <dbReference type="PROSITE" id="PS50157"/>
    </source>
</evidence>
<evidence type="ECO:0000256" key="4">
    <source>
        <dbReference type="ARBA" id="ARBA00022771"/>
    </source>
</evidence>
<feature type="compositionally biased region" description="Basic residues" evidence="11">
    <location>
        <begin position="523"/>
        <end position="543"/>
    </location>
</feature>
<feature type="region of interest" description="Disordered" evidence="11">
    <location>
        <begin position="466"/>
        <end position="696"/>
    </location>
</feature>
<evidence type="ECO:0000313" key="14">
    <source>
        <dbReference type="Proteomes" id="UP000887568"/>
    </source>
</evidence>
<dbReference type="AlphaFoldDB" id="A0A914ABP8"/>
<dbReference type="GO" id="GO:0000978">
    <property type="term" value="F:RNA polymerase II cis-regulatory region sequence-specific DNA binding"/>
    <property type="evidence" value="ECO:0007669"/>
    <property type="project" value="TreeGrafter"/>
</dbReference>
<dbReference type="FunFam" id="3.30.160.60:FF:000325">
    <property type="entry name" value="ZFP90 zinc finger protein"/>
    <property type="match status" value="1"/>
</dbReference>
<feature type="domain" description="C2H2-type" evidence="12">
    <location>
        <begin position="869"/>
        <end position="897"/>
    </location>
</feature>
<feature type="domain" description="C2H2-type" evidence="12">
    <location>
        <begin position="696"/>
        <end position="724"/>
    </location>
</feature>
<feature type="compositionally biased region" description="Basic and acidic residues" evidence="11">
    <location>
        <begin position="568"/>
        <end position="579"/>
    </location>
</feature>
<evidence type="ECO:0000256" key="11">
    <source>
        <dbReference type="SAM" id="MobiDB-lite"/>
    </source>
</evidence>
<feature type="domain" description="C2H2-type" evidence="12">
    <location>
        <begin position="756"/>
        <end position="783"/>
    </location>
</feature>
<evidence type="ECO:0000256" key="7">
    <source>
        <dbReference type="ARBA" id="ARBA00023125"/>
    </source>
</evidence>
<evidence type="ECO:0000256" key="2">
    <source>
        <dbReference type="ARBA" id="ARBA00022723"/>
    </source>
</evidence>
<reference evidence="13" key="1">
    <citation type="submission" date="2022-11" db="UniProtKB">
        <authorList>
            <consortium name="EnsemblMetazoa"/>
        </authorList>
    </citation>
    <scope>IDENTIFICATION</scope>
</reference>
<dbReference type="GO" id="GO:0003700">
    <property type="term" value="F:DNA-binding transcription factor activity"/>
    <property type="evidence" value="ECO:0007669"/>
    <property type="project" value="TreeGrafter"/>
</dbReference>
<dbReference type="Proteomes" id="UP000887568">
    <property type="component" value="Unplaced"/>
</dbReference>
<dbReference type="PROSITE" id="PS00354">
    <property type="entry name" value="HMGI_Y"/>
    <property type="match status" value="1"/>
</dbReference>
<dbReference type="GeneID" id="119731649"/>
<feature type="region of interest" description="Disordered" evidence="11">
    <location>
        <begin position="147"/>
        <end position="204"/>
    </location>
</feature>
<feature type="domain" description="C2H2-type" evidence="12">
    <location>
        <begin position="784"/>
        <end position="811"/>
    </location>
</feature>
<keyword evidence="6" id="KW-0805">Transcription regulation</keyword>
<evidence type="ECO:0000256" key="9">
    <source>
        <dbReference type="ARBA" id="ARBA00023242"/>
    </source>
</evidence>
<feature type="domain" description="C2H2-type" evidence="12">
    <location>
        <begin position="898"/>
        <end position="925"/>
    </location>
</feature>
<feature type="compositionally biased region" description="Basic and acidic residues" evidence="11">
    <location>
        <begin position="601"/>
        <end position="611"/>
    </location>
</feature>
<organism evidence="13 14">
    <name type="scientific">Patiria miniata</name>
    <name type="common">Bat star</name>
    <name type="synonym">Asterina miniata</name>
    <dbReference type="NCBI Taxonomy" id="46514"/>
    <lineage>
        <taxon>Eukaryota</taxon>
        <taxon>Metazoa</taxon>
        <taxon>Echinodermata</taxon>
        <taxon>Eleutherozoa</taxon>
        <taxon>Asterozoa</taxon>
        <taxon>Asteroidea</taxon>
        <taxon>Valvatacea</taxon>
        <taxon>Valvatida</taxon>
        <taxon>Asterinidae</taxon>
        <taxon>Patiria</taxon>
    </lineage>
</organism>
<protein>
    <recommendedName>
        <fullName evidence="12">C2H2-type domain-containing protein</fullName>
    </recommendedName>
</protein>
<keyword evidence="3" id="KW-0677">Repeat</keyword>
<dbReference type="PROSITE" id="PS50157">
    <property type="entry name" value="ZINC_FINGER_C2H2_2"/>
    <property type="match status" value="11"/>
</dbReference>
<dbReference type="InterPro" id="IPR000637">
    <property type="entry name" value="HMGI/Y_DNA-bd_CS"/>
</dbReference>
<feature type="domain" description="C2H2-type" evidence="12">
    <location>
        <begin position="388"/>
        <end position="411"/>
    </location>
</feature>
<dbReference type="InterPro" id="IPR013087">
    <property type="entry name" value="Znf_C2H2_type"/>
</dbReference>
<feature type="compositionally biased region" description="Basic residues" evidence="11">
    <location>
        <begin position="680"/>
        <end position="689"/>
    </location>
</feature>
<dbReference type="EnsemblMetazoa" id="XM_038204851.1">
    <property type="protein sequence ID" value="XP_038060779.1"/>
    <property type="gene ID" value="LOC119731649"/>
</dbReference>
<dbReference type="SUPFAM" id="SSF57667">
    <property type="entry name" value="beta-beta-alpha zinc fingers"/>
    <property type="match status" value="5"/>
</dbReference>
<keyword evidence="8" id="KW-0804">Transcription</keyword>
<feature type="domain" description="C2H2-type" evidence="12">
    <location>
        <begin position="841"/>
        <end position="868"/>
    </location>
</feature>
<keyword evidence="5" id="KW-0862">Zinc</keyword>
<feature type="compositionally biased region" description="Basic residues" evidence="11">
    <location>
        <begin position="612"/>
        <end position="621"/>
    </location>
</feature>
<evidence type="ECO:0000256" key="6">
    <source>
        <dbReference type="ARBA" id="ARBA00023015"/>
    </source>
</evidence>
<feature type="region of interest" description="Disordered" evidence="11">
    <location>
        <begin position="289"/>
        <end position="317"/>
    </location>
</feature>
<feature type="compositionally biased region" description="Acidic residues" evidence="11">
    <location>
        <begin position="625"/>
        <end position="636"/>
    </location>
</feature>
<feature type="compositionally biased region" description="Basic and acidic residues" evidence="11">
    <location>
        <begin position="289"/>
        <end position="298"/>
    </location>
</feature>